<evidence type="ECO:0000256" key="1">
    <source>
        <dbReference type="SAM" id="MobiDB-lite"/>
    </source>
</evidence>
<accession>A0AAN9KLK7</accession>
<feature type="compositionally biased region" description="Polar residues" evidence="1">
    <location>
        <begin position="20"/>
        <end position="31"/>
    </location>
</feature>
<keyword evidence="3" id="KW-1185">Reference proteome</keyword>
<feature type="region of interest" description="Disordered" evidence="1">
    <location>
        <begin position="20"/>
        <end position="57"/>
    </location>
</feature>
<name>A0AAN9KLK7_CLITE</name>
<reference evidence="2 3" key="1">
    <citation type="submission" date="2024-01" db="EMBL/GenBank/DDBJ databases">
        <title>The genomes of 5 underutilized Papilionoideae crops provide insights into root nodulation and disease resistance.</title>
        <authorList>
            <person name="Yuan L."/>
        </authorList>
    </citation>
    <scope>NUCLEOTIDE SEQUENCE [LARGE SCALE GENOMIC DNA]</scope>
    <source>
        <strain evidence="2">LY-2023</strain>
        <tissue evidence="2">Leaf</tissue>
    </source>
</reference>
<dbReference type="EMBL" id="JAYKXN010000001">
    <property type="protein sequence ID" value="KAK7318428.1"/>
    <property type="molecule type" value="Genomic_DNA"/>
</dbReference>
<sequence>MFKVAMAWFSEALNPPHQFQIPSSLSNSDPLQSVPLFHSDRPSPTPSRLPLRPSRDRPSLSAHLFSFSTLLTSLRCPSPVVAVPLFSHSLISRSLLK</sequence>
<comment type="caution">
    <text evidence="2">The sequence shown here is derived from an EMBL/GenBank/DDBJ whole genome shotgun (WGS) entry which is preliminary data.</text>
</comment>
<proteinExistence type="predicted"/>
<dbReference type="AlphaFoldDB" id="A0AAN9KLK7"/>
<protein>
    <submittedName>
        <fullName evidence="2">Uncharacterized protein</fullName>
    </submittedName>
</protein>
<evidence type="ECO:0000313" key="2">
    <source>
        <dbReference type="EMBL" id="KAK7318428.1"/>
    </source>
</evidence>
<organism evidence="2 3">
    <name type="scientific">Clitoria ternatea</name>
    <name type="common">Butterfly pea</name>
    <dbReference type="NCBI Taxonomy" id="43366"/>
    <lineage>
        <taxon>Eukaryota</taxon>
        <taxon>Viridiplantae</taxon>
        <taxon>Streptophyta</taxon>
        <taxon>Embryophyta</taxon>
        <taxon>Tracheophyta</taxon>
        <taxon>Spermatophyta</taxon>
        <taxon>Magnoliopsida</taxon>
        <taxon>eudicotyledons</taxon>
        <taxon>Gunneridae</taxon>
        <taxon>Pentapetalae</taxon>
        <taxon>rosids</taxon>
        <taxon>fabids</taxon>
        <taxon>Fabales</taxon>
        <taxon>Fabaceae</taxon>
        <taxon>Papilionoideae</taxon>
        <taxon>50 kb inversion clade</taxon>
        <taxon>NPAAA clade</taxon>
        <taxon>indigoferoid/millettioid clade</taxon>
        <taxon>Phaseoleae</taxon>
        <taxon>Clitoria</taxon>
    </lineage>
</organism>
<gene>
    <name evidence="2" type="ORF">RJT34_03129</name>
</gene>
<dbReference type="Proteomes" id="UP001359559">
    <property type="component" value="Unassembled WGS sequence"/>
</dbReference>
<evidence type="ECO:0000313" key="3">
    <source>
        <dbReference type="Proteomes" id="UP001359559"/>
    </source>
</evidence>